<gene>
    <name evidence="1" type="ORF">HAX54_023929</name>
</gene>
<comment type="caution">
    <text evidence="1">The sequence shown here is derived from an EMBL/GenBank/DDBJ whole genome shotgun (WGS) entry which is preliminary data.</text>
</comment>
<dbReference type="EMBL" id="JACEIK010002908">
    <property type="protein sequence ID" value="MCD9639414.1"/>
    <property type="molecule type" value="Genomic_DNA"/>
</dbReference>
<proteinExistence type="predicted"/>
<name>A0ABS8UZM6_DATST</name>
<keyword evidence="2" id="KW-1185">Reference proteome</keyword>
<evidence type="ECO:0000313" key="1">
    <source>
        <dbReference type="EMBL" id="MCD9639414.1"/>
    </source>
</evidence>
<protein>
    <submittedName>
        <fullName evidence="1">Uncharacterized protein</fullName>
    </submittedName>
</protein>
<organism evidence="1 2">
    <name type="scientific">Datura stramonium</name>
    <name type="common">Jimsonweed</name>
    <name type="synonym">Common thornapple</name>
    <dbReference type="NCBI Taxonomy" id="4076"/>
    <lineage>
        <taxon>Eukaryota</taxon>
        <taxon>Viridiplantae</taxon>
        <taxon>Streptophyta</taxon>
        <taxon>Embryophyta</taxon>
        <taxon>Tracheophyta</taxon>
        <taxon>Spermatophyta</taxon>
        <taxon>Magnoliopsida</taxon>
        <taxon>eudicotyledons</taxon>
        <taxon>Gunneridae</taxon>
        <taxon>Pentapetalae</taxon>
        <taxon>asterids</taxon>
        <taxon>lamiids</taxon>
        <taxon>Solanales</taxon>
        <taxon>Solanaceae</taxon>
        <taxon>Solanoideae</taxon>
        <taxon>Datureae</taxon>
        <taxon>Datura</taxon>
    </lineage>
</organism>
<sequence>MFVSNDEDDCTVVVVMVGVNGIKSNGGDDTVTMSDVVGVVPTVSTSGTSNGMCMERWLVVDNGSDGCNSRGVSGVTVTVNRVMTNHNQERLIGGWLVKEKTNRDHKGARRITCQTLYEIANENCVLNDQTGLCSAVTKKAQV</sequence>
<accession>A0ABS8UZM6</accession>
<reference evidence="1 2" key="1">
    <citation type="journal article" date="2021" name="BMC Genomics">
        <title>Datura genome reveals duplications of psychoactive alkaloid biosynthetic genes and high mutation rate following tissue culture.</title>
        <authorList>
            <person name="Rajewski A."/>
            <person name="Carter-House D."/>
            <person name="Stajich J."/>
            <person name="Litt A."/>
        </authorList>
    </citation>
    <scope>NUCLEOTIDE SEQUENCE [LARGE SCALE GENOMIC DNA]</scope>
    <source>
        <strain evidence="1">AR-01</strain>
    </source>
</reference>
<dbReference type="Proteomes" id="UP000823775">
    <property type="component" value="Unassembled WGS sequence"/>
</dbReference>
<evidence type="ECO:0000313" key="2">
    <source>
        <dbReference type="Proteomes" id="UP000823775"/>
    </source>
</evidence>